<dbReference type="EMBL" id="CAJNRE010008329">
    <property type="protein sequence ID" value="CAF2072411.1"/>
    <property type="molecule type" value="Genomic_DNA"/>
</dbReference>
<evidence type="ECO:0000256" key="1">
    <source>
        <dbReference type="ARBA" id="ARBA00004342"/>
    </source>
</evidence>
<keyword evidence="8 12" id="KW-0342">GTP-binding</keyword>
<dbReference type="InterPro" id="IPR017901">
    <property type="entry name" value="C-CAP_CF_C-like"/>
</dbReference>
<evidence type="ECO:0000256" key="6">
    <source>
        <dbReference type="ARBA" id="ARBA00022707"/>
    </source>
</evidence>
<evidence type="ECO:0000256" key="9">
    <source>
        <dbReference type="ARBA" id="ARBA00023136"/>
    </source>
</evidence>
<evidence type="ECO:0000313" key="15">
    <source>
        <dbReference type="Proteomes" id="UP000663824"/>
    </source>
</evidence>
<keyword evidence="4" id="KW-0343">GTPase activation</keyword>
<keyword evidence="6" id="KW-0519">Myristate</keyword>
<evidence type="ECO:0000259" key="13">
    <source>
        <dbReference type="PROSITE" id="PS51329"/>
    </source>
</evidence>
<dbReference type="PANTHER" id="PTHR15440:SF0">
    <property type="entry name" value="PROTEIN XRP2"/>
    <property type="match status" value="1"/>
</dbReference>
<evidence type="ECO:0000256" key="10">
    <source>
        <dbReference type="ARBA" id="ARBA00023139"/>
    </source>
</evidence>
<proteinExistence type="inferred from homology"/>
<dbReference type="Gene3D" id="3.30.70.141">
    <property type="entry name" value="Nucleoside diphosphate kinase-like domain"/>
    <property type="match status" value="1"/>
</dbReference>
<feature type="domain" description="C-CAP/cofactor C-like" evidence="13">
    <location>
        <begin position="21"/>
        <end position="179"/>
    </location>
</feature>
<comment type="similarity">
    <text evidence="2">Belongs to the TBCC family.</text>
</comment>
<feature type="binding site" evidence="12">
    <location>
        <begin position="98"/>
        <end position="99"/>
    </location>
    <ligand>
        <name>GTP</name>
        <dbReference type="ChEBI" id="CHEBI:37565"/>
    </ligand>
</feature>
<dbReference type="Gene3D" id="2.160.20.70">
    <property type="match status" value="1"/>
</dbReference>
<gene>
    <name evidence="14" type="ORF">MBJ925_LOCUS16978</name>
</gene>
<protein>
    <recommendedName>
        <fullName evidence="3">Protein XRP2</fullName>
    </recommendedName>
</protein>
<keyword evidence="9" id="KW-0472">Membrane</keyword>
<evidence type="ECO:0000256" key="5">
    <source>
        <dbReference type="ARBA" id="ARBA00022475"/>
    </source>
</evidence>
<feature type="binding site" evidence="12">
    <location>
        <begin position="115"/>
        <end position="118"/>
    </location>
    <ligand>
        <name>GTP</name>
        <dbReference type="ChEBI" id="CHEBI:37565"/>
    </ligand>
</feature>
<dbReference type="SUPFAM" id="SSF69340">
    <property type="entry name" value="C-terminal domain of adenylylcyclase associated protein"/>
    <property type="match status" value="1"/>
</dbReference>
<dbReference type="PIRSF" id="PIRSF037947">
    <property type="entry name" value="Protein_XRP2"/>
    <property type="match status" value="1"/>
</dbReference>
<evidence type="ECO:0000256" key="3">
    <source>
        <dbReference type="ARBA" id="ARBA00015771"/>
    </source>
</evidence>
<accession>A0A816REM5</accession>
<dbReference type="InterPro" id="IPR016098">
    <property type="entry name" value="CAP/MinC_C"/>
</dbReference>
<dbReference type="InterPro" id="IPR036223">
    <property type="entry name" value="CAP_C_sf"/>
</dbReference>
<sequence length="381" mass="43435">MGCLFSYFVRPTASADIIETPRQVFSWEKEDRKAIRKEDFILDKIKDETIYRLPGSINGQQFIVQNCDNCTVYVFDHTGQIQIDDCTNCRIFIGPVRGSIFIRDSTNCILATMCQQFRTRDCRDLYVYITCASQPIIESSHNIKFGCLTFNYDKLSEQYKSAGISPWNNTWGNIHDFTSIPDSSNFSLLNANEHVFKHLPIPTDPSCSHLNVNDSMETSVTPYTYGELYRHRNEERCLVVLFHHINAEVCARELIAIAKQADRCLVVLFHHINAEVCARELIAIAKQADIVLVQTKSYSINEMSASRLFSGNAKYNSLVTKGPVIGLEFAGTNCVEPCQQLVKKLIQSKYQNLSYFISESATDSRAQLDKFYNFASMQMFT</sequence>
<dbReference type="GO" id="GO:0005525">
    <property type="term" value="F:GTP binding"/>
    <property type="evidence" value="ECO:0007669"/>
    <property type="project" value="UniProtKB-KW"/>
</dbReference>
<evidence type="ECO:0000256" key="8">
    <source>
        <dbReference type="ARBA" id="ARBA00023134"/>
    </source>
</evidence>
<dbReference type="GO" id="GO:0005929">
    <property type="term" value="C:cilium"/>
    <property type="evidence" value="ECO:0007669"/>
    <property type="project" value="TreeGrafter"/>
</dbReference>
<dbReference type="SMART" id="SM00673">
    <property type="entry name" value="CARP"/>
    <property type="match status" value="2"/>
</dbReference>
<reference evidence="14" key="1">
    <citation type="submission" date="2021-02" db="EMBL/GenBank/DDBJ databases">
        <authorList>
            <person name="Nowell W R."/>
        </authorList>
    </citation>
    <scope>NUCLEOTIDE SEQUENCE</scope>
</reference>
<comment type="subcellular location">
    <subcellularLocation>
        <location evidence="1">Cell membrane</location>
        <topology evidence="1">Lipid-anchor</topology>
        <orientation evidence="1">Cytoplasmic side</orientation>
    </subcellularLocation>
</comment>
<dbReference type="InterPro" id="IPR012945">
    <property type="entry name" value="Tubulin-bd_cofactor_C_dom"/>
</dbReference>
<organism evidence="14 15">
    <name type="scientific">Rotaria magnacalcarata</name>
    <dbReference type="NCBI Taxonomy" id="392030"/>
    <lineage>
        <taxon>Eukaryota</taxon>
        <taxon>Metazoa</taxon>
        <taxon>Spiralia</taxon>
        <taxon>Gnathifera</taxon>
        <taxon>Rotifera</taxon>
        <taxon>Eurotatoria</taxon>
        <taxon>Bdelloidea</taxon>
        <taxon>Philodinida</taxon>
        <taxon>Philodinidae</taxon>
        <taxon>Rotaria</taxon>
    </lineage>
</organism>
<name>A0A816REM5_9BILA</name>
<dbReference type="GO" id="GO:0005096">
    <property type="term" value="F:GTPase activator activity"/>
    <property type="evidence" value="ECO:0007669"/>
    <property type="project" value="UniProtKB-KW"/>
</dbReference>
<evidence type="ECO:0000256" key="2">
    <source>
        <dbReference type="ARBA" id="ARBA00008848"/>
    </source>
</evidence>
<dbReference type="GO" id="GO:0006892">
    <property type="term" value="P:post-Golgi vesicle-mediated transport"/>
    <property type="evidence" value="ECO:0007669"/>
    <property type="project" value="TreeGrafter"/>
</dbReference>
<keyword evidence="10" id="KW-0564">Palmitate</keyword>
<dbReference type="AlphaFoldDB" id="A0A816REM5"/>
<keyword evidence="7 12" id="KW-0547">Nucleotide-binding</keyword>
<evidence type="ECO:0000256" key="11">
    <source>
        <dbReference type="ARBA" id="ARBA00023288"/>
    </source>
</evidence>
<dbReference type="InterPro" id="IPR036850">
    <property type="entry name" value="NDK-like_dom_sf"/>
</dbReference>
<dbReference type="PROSITE" id="PS51329">
    <property type="entry name" value="C_CAP_COFACTOR_C"/>
    <property type="match status" value="1"/>
</dbReference>
<evidence type="ECO:0000256" key="4">
    <source>
        <dbReference type="ARBA" id="ARBA00022468"/>
    </source>
</evidence>
<keyword evidence="11" id="KW-0449">Lipoprotein</keyword>
<keyword evidence="5" id="KW-1003">Cell membrane</keyword>
<dbReference type="PANTHER" id="PTHR15440">
    <property type="entry name" value="XRP2 PROTEIN"/>
    <property type="match status" value="1"/>
</dbReference>
<evidence type="ECO:0000313" key="14">
    <source>
        <dbReference type="EMBL" id="CAF2072411.1"/>
    </source>
</evidence>
<dbReference type="InterPro" id="IPR039093">
    <property type="entry name" value="XRP2"/>
</dbReference>
<comment type="caution">
    <text evidence="14">The sequence shown here is derived from an EMBL/GenBank/DDBJ whole genome shotgun (WGS) entry which is preliminary data.</text>
</comment>
<evidence type="ECO:0000256" key="7">
    <source>
        <dbReference type="ARBA" id="ARBA00022741"/>
    </source>
</evidence>
<dbReference type="GO" id="GO:1990075">
    <property type="term" value="C:periciliary membrane compartment"/>
    <property type="evidence" value="ECO:0007669"/>
    <property type="project" value="TreeGrafter"/>
</dbReference>
<dbReference type="InterPro" id="IPR006599">
    <property type="entry name" value="CARP_motif"/>
</dbReference>
<dbReference type="Pfam" id="PF07986">
    <property type="entry name" value="TBCC"/>
    <property type="match status" value="1"/>
</dbReference>
<evidence type="ECO:0000256" key="12">
    <source>
        <dbReference type="PIRSR" id="PIRSR037947-1"/>
    </source>
</evidence>
<dbReference type="Proteomes" id="UP000663824">
    <property type="component" value="Unassembled WGS sequence"/>
</dbReference>